<organism evidence="2 3">
    <name type="scientific">Parasphingopyxis lamellibrachiae</name>
    <dbReference type="NCBI Taxonomy" id="680125"/>
    <lineage>
        <taxon>Bacteria</taxon>
        <taxon>Pseudomonadati</taxon>
        <taxon>Pseudomonadota</taxon>
        <taxon>Alphaproteobacteria</taxon>
        <taxon>Sphingomonadales</taxon>
        <taxon>Sphingomonadaceae</taxon>
        <taxon>Parasphingopyxis</taxon>
    </lineage>
</organism>
<protein>
    <submittedName>
        <fullName evidence="2">LPXTG-motif cell wall-anchored protein</fullName>
    </submittedName>
</protein>
<keyword evidence="1" id="KW-0472">Membrane</keyword>
<comment type="caution">
    <text evidence="2">The sequence shown here is derived from an EMBL/GenBank/DDBJ whole genome shotgun (WGS) entry which is preliminary data.</text>
</comment>
<feature type="transmembrane region" description="Helical" evidence="1">
    <location>
        <begin position="12"/>
        <end position="32"/>
    </location>
</feature>
<gene>
    <name evidence="2" type="ORF">DFR46_0362</name>
</gene>
<evidence type="ECO:0000256" key="1">
    <source>
        <dbReference type="SAM" id="Phobius"/>
    </source>
</evidence>
<dbReference type="RefSeq" id="WP_116234898.1">
    <property type="nucleotide sequence ID" value="NZ_QRDP01000004.1"/>
</dbReference>
<keyword evidence="1" id="KW-0812">Transmembrane</keyword>
<keyword evidence="1" id="KW-1133">Transmembrane helix</keyword>
<dbReference type="AlphaFoldDB" id="A0A3D9FEA1"/>
<name>A0A3D9FEA1_9SPHN</name>
<proteinExistence type="predicted"/>
<dbReference type="EMBL" id="QRDP01000004">
    <property type="protein sequence ID" value="RED15371.1"/>
    <property type="molecule type" value="Genomic_DNA"/>
</dbReference>
<dbReference type="Proteomes" id="UP000256310">
    <property type="component" value="Unassembled WGS sequence"/>
</dbReference>
<evidence type="ECO:0000313" key="3">
    <source>
        <dbReference type="Proteomes" id="UP000256310"/>
    </source>
</evidence>
<sequence>MKDTAKPVRIMKTIVAIIALAWAAVMIALYLAVSSSTGWSGDTATVWALFAGTAALVGAVLTYFRKKWAVWLYLAATLAVALTPYMQGSIGPSIGFDWGYLALFILYLIAVVPAWKYMGAGNA</sequence>
<keyword evidence="3" id="KW-1185">Reference proteome</keyword>
<feature type="transmembrane region" description="Helical" evidence="1">
    <location>
        <begin position="68"/>
        <end position="86"/>
    </location>
</feature>
<evidence type="ECO:0000313" key="2">
    <source>
        <dbReference type="EMBL" id="RED15371.1"/>
    </source>
</evidence>
<reference evidence="2 3" key="1">
    <citation type="submission" date="2018-07" db="EMBL/GenBank/DDBJ databases">
        <title>Genomic Encyclopedia of Type Strains, Phase IV (KMG-IV): sequencing the most valuable type-strain genomes for metagenomic binning, comparative biology and taxonomic classification.</title>
        <authorList>
            <person name="Goeker M."/>
        </authorList>
    </citation>
    <scope>NUCLEOTIDE SEQUENCE [LARGE SCALE GENOMIC DNA]</scope>
    <source>
        <strain evidence="2 3">DSM 26725</strain>
    </source>
</reference>
<feature type="transmembrane region" description="Helical" evidence="1">
    <location>
        <begin position="44"/>
        <end position="61"/>
    </location>
</feature>
<accession>A0A3D9FEA1</accession>
<feature type="transmembrane region" description="Helical" evidence="1">
    <location>
        <begin position="98"/>
        <end position="118"/>
    </location>
</feature>